<keyword evidence="1" id="KW-0812">Transmembrane</keyword>
<dbReference type="Gene3D" id="1.10.390.10">
    <property type="entry name" value="Neutral Protease Domain 2"/>
    <property type="match status" value="1"/>
</dbReference>
<evidence type="ECO:0008006" key="3">
    <source>
        <dbReference type="Google" id="ProtNLM"/>
    </source>
</evidence>
<evidence type="ECO:0000256" key="1">
    <source>
        <dbReference type="SAM" id="Phobius"/>
    </source>
</evidence>
<organism evidence="2">
    <name type="scientific">Thermofilum pendens</name>
    <dbReference type="NCBI Taxonomy" id="2269"/>
    <lineage>
        <taxon>Archaea</taxon>
        <taxon>Thermoproteota</taxon>
        <taxon>Thermoprotei</taxon>
        <taxon>Thermofilales</taxon>
        <taxon>Thermofilaceae</taxon>
        <taxon>Thermofilum</taxon>
    </lineage>
</organism>
<proteinExistence type="predicted"/>
<protein>
    <recommendedName>
        <fullName evidence="3">Peptidase MA-like domain-containing protein</fullName>
    </recommendedName>
</protein>
<dbReference type="InterPro" id="IPR027268">
    <property type="entry name" value="Peptidase_M4/M1_CTD_sf"/>
</dbReference>
<sequence length="527" mass="57855">MKRPKPSLAILLAALITTLDVVLASPSASSSADSVSVLVRIDVGEAGNATVFIIFSGTGDAGLWITLPKFEPVRVCEAKGSYQLLNKSMNAYFYVNSTILFKASEDGRFSLTLCYNFPYAVLMHEDRGWFMSPLLLTDPRAQLVVHVKIPFLKEVTLESPKSSGTLGGYRVYRLSEASRLLVEGRVVVEFTSEQKVPSSELQDWETGIAVEYPKPYTGIAAKTLEVAKRSYIILRAMAGVSPPEVKFRFYLPEQSMGGIGALGFVRGEDVNVGGKGPVMLNLALIRYAPGYHETTVIHELVHVFLGAAGVIANENTRWFHEGMAQYLSIVVACKIGVNVSDYETELRNSSLIALQVASGRPGKLLEKWPSSKEDEGLAYLLSYYIVSNISSRYGGESFIVNLFSALRKSARIDSTRSIVAAISEAAGENLAPLFRYWGFQDVVDWTGPPAVRDGRKDPVETAPPGSADDGLAAALTLLGLTIGLVVYLIDQRVRRELEVYKEKWRIESATRPSPRGLSRRGRLPLRF</sequence>
<comment type="caution">
    <text evidence="2">The sequence shown here is derived from an EMBL/GenBank/DDBJ whole genome shotgun (WGS) entry which is preliminary data.</text>
</comment>
<keyword evidence="1" id="KW-0472">Membrane</keyword>
<accession>A0A7C1P679</accession>
<dbReference type="SUPFAM" id="SSF55486">
    <property type="entry name" value="Metalloproteases ('zincins'), catalytic domain"/>
    <property type="match status" value="1"/>
</dbReference>
<evidence type="ECO:0000313" key="2">
    <source>
        <dbReference type="EMBL" id="HEB48408.1"/>
    </source>
</evidence>
<reference evidence="2" key="1">
    <citation type="journal article" date="2020" name="mSystems">
        <title>Genome- and Community-Level Interaction Insights into Carbon Utilization and Element Cycling Functions of Hydrothermarchaeota in Hydrothermal Sediment.</title>
        <authorList>
            <person name="Zhou Z."/>
            <person name="Liu Y."/>
            <person name="Xu W."/>
            <person name="Pan J."/>
            <person name="Luo Z.H."/>
            <person name="Li M."/>
        </authorList>
    </citation>
    <scope>NUCLEOTIDE SEQUENCE [LARGE SCALE GENOMIC DNA]</scope>
    <source>
        <strain evidence="2">SpSt-25</strain>
    </source>
</reference>
<feature type="transmembrane region" description="Helical" evidence="1">
    <location>
        <begin position="470"/>
        <end position="489"/>
    </location>
</feature>
<dbReference type="AlphaFoldDB" id="A0A7C1P679"/>
<keyword evidence="1" id="KW-1133">Transmembrane helix</keyword>
<gene>
    <name evidence="2" type="ORF">ENP77_01250</name>
</gene>
<dbReference type="EMBL" id="DSKP01000043">
    <property type="protein sequence ID" value="HEB48408.1"/>
    <property type="molecule type" value="Genomic_DNA"/>
</dbReference>
<name>A0A7C1P679_THEPE</name>